<dbReference type="InterPro" id="IPR045851">
    <property type="entry name" value="AMP-bd_C_sf"/>
</dbReference>
<dbReference type="PANTHER" id="PTHR42814">
    <property type="entry name" value="AMP-BINDING DOMAIN-CONTAINING PROTEIN"/>
    <property type="match status" value="1"/>
</dbReference>
<dbReference type="Pfam" id="PF00501">
    <property type="entry name" value="AMP-binding"/>
    <property type="match status" value="1"/>
</dbReference>
<dbReference type="AlphaFoldDB" id="A0AAE1A7X8"/>
<feature type="domain" description="AMP-binding enzyme C-terminal" evidence="2">
    <location>
        <begin position="477"/>
        <end position="562"/>
    </location>
</feature>
<dbReference type="InterPro" id="IPR025110">
    <property type="entry name" value="AMP-bd_C"/>
</dbReference>
<comment type="caution">
    <text evidence="3">The sequence shown here is derived from an EMBL/GenBank/DDBJ whole genome shotgun (WGS) entry which is preliminary data.</text>
</comment>
<dbReference type="Gene3D" id="3.30.300.30">
    <property type="match status" value="1"/>
</dbReference>
<dbReference type="EMBL" id="JAWDGP010002489">
    <property type="protein sequence ID" value="KAK3782677.1"/>
    <property type="molecule type" value="Genomic_DNA"/>
</dbReference>
<accession>A0AAE1A7X8</accession>
<dbReference type="SUPFAM" id="SSF56801">
    <property type="entry name" value="Acetyl-CoA synthetase-like"/>
    <property type="match status" value="1"/>
</dbReference>
<reference evidence="3" key="1">
    <citation type="journal article" date="2023" name="G3 (Bethesda)">
        <title>A reference genome for the long-term kleptoplast-retaining sea slug Elysia crispata morphotype clarki.</title>
        <authorList>
            <person name="Eastman K.E."/>
            <person name="Pendleton A.L."/>
            <person name="Shaikh M.A."/>
            <person name="Suttiyut T."/>
            <person name="Ogas R."/>
            <person name="Tomko P."/>
            <person name="Gavelis G."/>
            <person name="Widhalm J.R."/>
            <person name="Wisecaver J.H."/>
        </authorList>
    </citation>
    <scope>NUCLEOTIDE SEQUENCE</scope>
    <source>
        <strain evidence="3">ECLA1</strain>
    </source>
</reference>
<organism evidence="3 4">
    <name type="scientific">Elysia crispata</name>
    <name type="common">lettuce slug</name>
    <dbReference type="NCBI Taxonomy" id="231223"/>
    <lineage>
        <taxon>Eukaryota</taxon>
        <taxon>Metazoa</taxon>
        <taxon>Spiralia</taxon>
        <taxon>Lophotrochozoa</taxon>
        <taxon>Mollusca</taxon>
        <taxon>Gastropoda</taxon>
        <taxon>Heterobranchia</taxon>
        <taxon>Euthyneura</taxon>
        <taxon>Panpulmonata</taxon>
        <taxon>Sacoglossa</taxon>
        <taxon>Placobranchoidea</taxon>
        <taxon>Plakobranchidae</taxon>
        <taxon>Elysia</taxon>
    </lineage>
</organism>
<gene>
    <name evidence="3" type="ORF">RRG08_037680</name>
</gene>
<evidence type="ECO:0000259" key="1">
    <source>
        <dbReference type="Pfam" id="PF00501"/>
    </source>
</evidence>
<protein>
    <submittedName>
        <fullName evidence="3">Uncharacterized protein</fullName>
    </submittedName>
</protein>
<sequence length="582" mass="64215">MNKHLSPQPPEKAKVRSLITPGRERKAKRMSTKTLVSEILRRGEEIPEKPAFVFLGSNGRRSVLTFSDVSNLSQKFAAKLRTLGISIGDVVCNMLPTSPERVITQLGTIMAGAVFMNGQMCFADGSDFIKSLNDGRAKAFIHDPNDLNVAYQVLKNKAMPESTEDKFVCPDVPLLRMIIPCELEMNKRTEKCLLEELYETSKKICEDIRPDSVCAYTCTSGSNTAFKLVSYTNQYLIEAGRCMGEVNGLDSNSILFNDKPFGWIVGAPGLVFAIGCTRVTVDKTVPRETGYPHVVKEALRQENCTAALTIPSFLGKIVKEIAKGQGKNDYLLRSIGVLGGPITSTVLKAIGTVAESLVLMYGSSETDIAAAMTLTRKDQEYTDFLCGWPIEGTEFRIVDSSMMDVPVGHTGEILLKKPRFSSGYVNNDKANRETFLSDGWISLGDRGFLNDKGQISVPGRGAHAIMRGDDVVYPIQLEAPLLQCPGLVEVLVTGVPDETHFEEICGLLVRNPNAGDEINENYVHCFCREKLFVAAVNEKLECKLIPKYLRFVDDIPKLRNGKVDRIAAKRLALQLVNECKPK</sequence>
<dbReference type="InterPro" id="IPR000873">
    <property type="entry name" value="AMP-dep_synth/lig_dom"/>
</dbReference>
<dbReference type="CDD" id="cd04433">
    <property type="entry name" value="AFD_class_I"/>
    <property type="match status" value="1"/>
</dbReference>
<evidence type="ECO:0000313" key="4">
    <source>
        <dbReference type="Proteomes" id="UP001283361"/>
    </source>
</evidence>
<name>A0AAE1A7X8_9GAST</name>
<proteinExistence type="predicted"/>
<evidence type="ECO:0000259" key="2">
    <source>
        <dbReference type="Pfam" id="PF13193"/>
    </source>
</evidence>
<dbReference type="Pfam" id="PF13193">
    <property type="entry name" value="AMP-binding_C"/>
    <property type="match status" value="1"/>
</dbReference>
<feature type="domain" description="AMP-dependent synthetase/ligase" evidence="1">
    <location>
        <begin position="44"/>
        <end position="424"/>
    </location>
</feature>
<keyword evidence="4" id="KW-1185">Reference proteome</keyword>
<dbReference type="Proteomes" id="UP001283361">
    <property type="component" value="Unassembled WGS sequence"/>
</dbReference>
<evidence type="ECO:0000313" key="3">
    <source>
        <dbReference type="EMBL" id="KAK3782677.1"/>
    </source>
</evidence>
<dbReference type="InterPro" id="IPR042099">
    <property type="entry name" value="ANL_N_sf"/>
</dbReference>
<dbReference type="PANTHER" id="PTHR42814:SF3">
    <property type="entry name" value="BETA-N-ACETYLHEXOSAMINIDASE"/>
    <property type="match status" value="1"/>
</dbReference>
<dbReference type="Gene3D" id="3.40.50.12780">
    <property type="entry name" value="N-terminal domain of ligase-like"/>
    <property type="match status" value="1"/>
</dbReference>